<evidence type="ECO:0000313" key="1">
    <source>
        <dbReference type="EMBL" id="MBX7491521.1"/>
    </source>
</evidence>
<evidence type="ECO:0000313" key="2">
    <source>
        <dbReference type="Proteomes" id="UP000700059"/>
    </source>
</evidence>
<comment type="caution">
    <text evidence="1">The sequence shown here is derived from an EMBL/GenBank/DDBJ whole genome shotgun (WGS) entry which is preliminary data.</text>
</comment>
<name>A0ABS7JQ34_9HELI</name>
<dbReference type="Proteomes" id="UP000700059">
    <property type="component" value="Unassembled WGS sequence"/>
</dbReference>
<dbReference type="Pfam" id="PF05711">
    <property type="entry name" value="TylF"/>
    <property type="match status" value="1"/>
</dbReference>
<dbReference type="InterPro" id="IPR008884">
    <property type="entry name" value="TylF_MeTrfase"/>
</dbReference>
<dbReference type="EMBL" id="JAIGYQ010000015">
    <property type="protein sequence ID" value="MBX7491521.1"/>
    <property type="molecule type" value="Genomic_DNA"/>
</dbReference>
<dbReference type="PANTHER" id="PTHR40036">
    <property type="entry name" value="MACROCIN O-METHYLTRANSFERASE"/>
    <property type="match status" value="1"/>
</dbReference>
<dbReference type="GO" id="GO:0032259">
    <property type="term" value="P:methylation"/>
    <property type="evidence" value="ECO:0007669"/>
    <property type="project" value="UniProtKB-KW"/>
</dbReference>
<proteinExistence type="predicted"/>
<dbReference type="GO" id="GO:0008168">
    <property type="term" value="F:methyltransferase activity"/>
    <property type="evidence" value="ECO:0007669"/>
    <property type="project" value="UniProtKB-KW"/>
</dbReference>
<dbReference type="Gene3D" id="3.40.50.150">
    <property type="entry name" value="Vaccinia Virus protein VP39"/>
    <property type="match status" value="1"/>
</dbReference>
<dbReference type="PANTHER" id="PTHR40036:SF1">
    <property type="entry name" value="MACROCIN O-METHYLTRANSFERASE"/>
    <property type="match status" value="1"/>
</dbReference>
<organism evidence="1 2">
    <name type="scientific">Helicobacter turcicus</name>
    <dbReference type="NCBI Taxonomy" id="2867412"/>
    <lineage>
        <taxon>Bacteria</taxon>
        <taxon>Pseudomonadati</taxon>
        <taxon>Campylobacterota</taxon>
        <taxon>Epsilonproteobacteria</taxon>
        <taxon>Campylobacterales</taxon>
        <taxon>Helicobacteraceae</taxon>
        <taxon>Helicobacter</taxon>
    </lineage>
</organism>
<gene>
    <name evidence="1" type="ORF">K4G57_08630</name>
</gene>
<dbReference type="RefSeq" id="WP_221532777.1">
    <property type="nucleotide sequence ID" value="NZ_JAIGYP010000015.1"/>
</dbReference>
<sequence>MKLNSYDTQKAFDYENGYFITADDRRIAKFMVHLELYKKITHLPGAVVECGVFKGNSFFEWAHFRNILETQASRKIIGFDTFGAFPKTNFEEDKQKRQAFIDEAGSGISYAQMQEALAYKKVENYALIKGDINKTLPKYCKDNPELKIALLHIDTDVYEPAVTILENMYEKVGGGGIIAFDDYGIFAGETKAVDEFIKDKKLYLQKLPFLHKPSFIIKD</sequence>
<accession>A0ABS7JQ34</accession>
<dbReference type="InterPro" id="IPR029063">
    <property type="entry name" value="SAM-dependent_MTases_sf"/>
</dbReference>
<keyword evidence="1" id="KW-0489">Methyltransferase</keyword>
<dbReference type="SUPFAM" id="SSF53335">
    <property type="entry name" value="S-adenosyl-L-methionine-dependent methyltransferases"/>
    <property type="match status" value="1"/>
</dbReference>
<reference evidence="1 2" key="1">
    <citation type="submission" date="2021-08" db="EMBL/GenBank/DDBJ databases">
        <title>Helicobacter spp. isolated from feces of Anatolian Ground Squirrel (Spermophilus xanthoprymnus) in Turkey.</title>
        <authorList>
            <person name="Aydin F."/>
            <person name="Abay S."/>
            <person name="Kayman T."/>
            <person name="Karakaya E."/>
            <person name="Saticioglu I.B."/>
        </authorList>
    </citation>
    <scope>NUCLEOTIDE SEQUENCE [LARGE SCALE GENOMIC DNA]</scope>
    <source>
        <strain evidence="1 2">Faydin-H70</strain>
    </source>
</reference>
<keyword evidence="1" id="KW-0808">Transferase</keyword>
<protein>
    <submittedName>
        <fullName evidence="1">TylF/MycF family methyltransferase</fullName>
    </submittedName>
</protein>
<keyword evidence="2" id="KW-1185">Reference proteome</keyword>